<keyword evidence="2" id="KW-1185">Reference proteome</keyword>
<reference evidence="1 2" key="1">
    <citation type="submission" date="2018-03" db="EMBL/GenBank/DDBJ databases">
        <title>Genomic Encyclopedia of Archaeal and Bacterial Type Strains, Phase II (KMG-II): from individual species to whole genera.</title>
        <authorList>
            <person name="Goeker M."/>
        </authorList>
    </citation>
    <scope>NUCLEOTIDE SEQUENCE [LARGE SCALE GENOMIC DNA]</scope>
    <source>
        <strain evidence="1 2">DSM 44720</strain>
    </source>
</reference>
<accession>A0A2T0SLN3</accession>
<evidence type="ECO:0008006" key="3">
    <source>
        <dbReference type="Google" id="ProtNLM"/>
    </source>
</evidence>
<gene>
    <name evidence="1" type="ORF">CLV43_117101</name>
</gene>
<evidence type="ECO:0000313" key="1">
    <source>
        <dbReference type="EMBL" id="PRY34327.1"/>
    </source>
</evidence>
<proteinExistence type="predicted"/>
<dbReference type="EMBL" id="PVTF01000017">
    <property type="protein sequence ID" value="PRY34327.1"/>
    <property type="molecule type" value="Genomic_DNA"/>
</dbReference>
<dbReference type="RefSeq" id="WP_106195163.1">
    <property type="nucleotide sequence ID" value="NZ_PVTF01000017.1"/>
</dbReference>
<organism evidence="1 2">
    <name type="scientific">Umezawaea tangerina</name>
    <dbReference type="NCBI Taxonomy" id="84725"/>
    <lineage>
        <taxon>Bacteria</taxon>
        <taxon>Bacillati</taxon>
        <taxon>Actinomycetota</taxon>
        <taxon>Actinomycetes</taxon>
        <taxon>Pseudonocardiales</taxon>
        <taxon>Pseudonocardiaceae</taxon>
        <taxon>Umezawaea</taxon>
    </lineage>
</organism>
<dbReference type="OrthoDB" id="4549048at2"/>
<protein>
    <recommendedName>
        <fullName evidence="3">Thymidylate kinase</fullName>
    </recommendedName>
</protein>
<sequence length="123" mass="12595">MVDGHGCFVSLDGPSGVGKSTVSALLVGKLRSHDGITVPDVSVFLLGDPVVCVERAAARGQYSRFHNADVGEAIAELRAFSVAADALAAIGYPVHRHDISDTTADQVADALLPVVLAAKEGGS</sequence>
<dbReference type="Proteomes" id="UP000239494">
    <property type="component" value="Unassembled WGS sequence"/>
</dbReference>
<evidence type="ECO:0000313" key="2">
    <source>
        <dbReference type="Proteomes" id="UP000239494"/>
    </source>
</evidence>
<dbReference type="AlphaFoldDB" id="A0A2T0SLN3"/>
<name>A0A2T0SLN3_9PSEU</name>
<comment type="caution">
    <text evidence="1">The sequence shown here is derived from an EMBL/GenBank/DDBJ whole genome shotgun (WGS) entry which is preliminary data.</text>
</comment>
<dbReference type="SUPFAM" id="SSF53795">
    <property type="entry name" value="PEP carboxykinase-like"/>
    <property type="match status" value="1"/>
</dbReference>